<dbReference type="InterPro" id="IPR011928">
    <property type="entry name" value="Phage_phiJL001_Gp84"/>
</dbReference>
<feature type="domain" description="Bacteriophage phiJL001 Gp84 C-terminal" evidence="1">
    <location>
        <begin position="203"/>
        <end position="280"/>
    </location>
</feature>
<gene>
    <name evidence="2" type="ORF">KAK11_04865</name>
</gene>
<evidence type="ECO:0000313" key="2">
    <source>
        <dbReference type="EMBL" id="MBQ0934655.1"/>
    </source>
</evidence>
<accession>A0ABS5DU28</accession>
<reference evidence="2 3" key="1">
    <citation type="submission" date="2021-04" db="EMBL/GenBank/DDBJ databases">
        <title>The genome sequence of type strain Ideonella paludis KCTC 32238.</title>
        <authorList>
            <person name="Liu Y."/>
        </authorList>
    </citation>
    <scope>NUCLEOTIDE SEQUENCE [LARGE SCALE GENOMIC DNA]</scope>
    <source>
        <strain evidence="2 3">KCTC 32238</strain>
    </source>
</reference>
<protein>
    <submittedName>
        <fullName evidence="2">DUF2163 domain-containing protein</fullName>
    </submittedName>
</protein>
<dbReference type="Pfam" id="PF09931">
    <property type="entry name" value="Phage_phiJL001_Gp84_N"/>
    <property type="match status" value="1"/>
</dbReference>
<dbReference type="EMBL" id="JAGQDG010000002">
    <property type="protein sequence ID" value="MBQ0934655.1"/>
    <property type="molecule type" value="Genomic_DNA"/>
</dbReference>
<dbReference type="Pfam" id="PF09356">
    <property type="entry name" value="Phage_BR0599"/>
    <property type="match status" value="1"/>
</dbReference>
<evidence type="ECO:0000313" key="3">
    <source>
        <dbReference type="Proteomes" id="UP000672097"/>
    </source>
</evidence>
<proteinExistence type="predicted"/>
<dbReference type="NCBIfam" id="TIGR02218">
    <property type="entry name" value="phg_TIGR02218"/>
    <property type="match status" value="1"/>
</dbReference>
<sequence>MKTASPALTALINSGKFERADVYTIALKGGLTLRYADHDQPLTFGAETWTLGPLLKRSRTELSVGIEVDEMEVTFTPTDFSLINGKPFAAFVSGGGFSGARLTVQRAYTPPGWGDVVGLVHVFSGRVSDAGLGGGTVRVVVRSDAELLDAMVPANVYQPGCLNGLYDDACGISRAAHQAAASVTGAQAPSRSFFSTSLPQAAGHFSMGTLTFTSGPNAGVSRTVKQHLAGGALRMIAPLPITPGAGDAFTIAPGCDGTRATCGGRYFNLNRFRGTPLIPVAETIT</sequence>
<dbReference type="InterPro" id="IPR018964">
    <property type="entry name" value="Phage_phiJL001_Gp84_C"/>
</dbReference>
<evidence type="ECO:0000259" key="1">
    <source>
        <dbReference type="Pfam" id="PF09356"/>
    </source>
</evidence>
<organism evidence="2 3">
    <name type="scientific">Ideonella paludis</name>
    <dbReference type="NCBI Taxonomy" id="1233411"/>
    <lineage>
        <taxon>Bacteria</taxon>
        <taxon>Pseudomonadati</taxon>
        <taxon>Pseudomonadota</taxon>
        <taxon>Betaproteobacteria</taxon>
        <taxon>Burkholderiales</taxon>
        <taxon>Sphaerotilaceae</taxon>
        <taxon>Ideonella</taxon>
    </lineage>
</organism>
<keyword evidence="3" id="KW-1185">Reference proteome</keyword>
<dbReference type="RefSeq" id="WP_210806831.1">
    <property type="nucleotide sequence ID" value="NZ_JAGQDG010000002.1"/>
</dbReference>
<name>A0ABS5DU28_9BURK</name>
<comment type="caution">
    <text evidence="2">The sequence shown here is derived from an EMBL/GenBank/DDBJ whole genome shotgun (WGS) entry which is preliminary data.</text>
</comment>
<dbReference type="Proteomes" id="UP000672097">
    <property type="component" value="Unassembled WGS sequence"/>
</dbReference>